<evidence type="ECO:0000256" key="1">
    <source>
        <dbReference type="SAM" id="MobiDB-lite"/>
    </source>
</evidence>
<feature type="compositionally biased region" description="Basic and acidic residues" evidence="1">
    <location>
        <begin position="468"/>
        <end position="478"/>
    </location>
</feature>
<keyword evidence="4" id="KW-1185">Reference proteome</keyword>
<proteinExistence type="predicted"/>
<keyword evidence="2" id="KW-0812">Transmembrane</keyword>
<protein>
    <submittedName>
        <fullName evidence="3">Uncharacterized protein</fullName>
    </submittedName>
</protein>
<evidence type="ECO:0000313" key="4">
    <source>
        <dbReference type="Proteomes" id="UP000053317"/>
    </source>
</evidence>
<feature type="region of interest" description="Disordered" evidence="1">
    <location>
        <begin position="321"/>
        <end position="508"/>
    </location>
</feature>
<organism evidence="3 4">
    <name type="scientific">Phaeomoniella chlamydospora</name>
    <name type="common">Phaeoacremonium chlamydosporum</name>
    <dbReference type="NCBI Taxonomy" id="158046"/>
    <lineage>
        <taxon>Eukaryota</taxon>
        <taxon>Fungi</taxon>
        <taxon>Dikarya</taxon>
        <taxon>Ascomycota</taxon>
        <taxon>Pezizomycotina</taxon>
        <taxon>Eurotiomycetes</taxon>
        <taxon>Chaetothyriomycetidae</taxon>
        <taxon>Phaeomoniellales</taxon>
        <taxon>Phaeomoniellaceae</taxon>
        <taxon>Phaeomoniella</taxon>
    </lineage>
</organism>
<evidence type="ECO:0000256" key="2">
    <source>
        <dbReference type="SAM" id="Phobius"/>
    </source>
</evidence>
<keyword evidence="2" id="KW-0472">Membrane</keyword>
<comment type="caution">
    <text evidence="3">The sequence shown here is derived from an EMBL/GenBank/DDBJ whole genome shotgun (WGS) entry which is preliminary data.</text>
</comment>
<feature type="compositionally biased region" description="Polar residues" evidence="1">
    <location>
        <begin position="479"/>
        <end position="494"/>
    </location>
</feature>
<feature type="compositionally biased region" description="Polar residues" evidence="1">
    <location>
        <begin position="330"/>
        <end position="343"/>
    </location>
</feature>
<dbReference type="EMBL" id="LCWF01000178">
    <property type="protein sequence ID" value="KKY15700.1"/>
    <property type="molecule type" value="Genomic_DNA"/>
</dbReference>
<reference evidence="3 4" key="2">
    <citation type="submission" date="2015-05" db="EMBL/GenBank/DDBJ databases">
        <authorList>
            <person name="Morales-Cruz A."/>
            <person name="Amrine K.C."/>
            <person name="Cantu D."/>
        </authorList>
    </citation>
    <scope>NUCLEOTIDE SEQUENCE [LARGE SCALE GENOMIC DNA]</scope>
    <source>
        <strain evidence="3">UCRPC4</strain>
    </source>
</reference>
<gene>
    <name evidence="3" type="ORF">UCRPC4_g06201</name>
</gene>
<reference evidence="3 4" key="1">
    <citation type="submission" date="2015-05" db="EMBL/GenBank/DDBJ databases">
        <title>Distinctive expansion of gene families associated with plant cell wall degradation and secondary metabolism in the genomes of grapevine trunk pathogens.</title>
        <authorList>
            <person name="Lawrence D.P."/>
            <person name="Travadon R."/>
            <person name="Rolshausen P.E."/>
            <person name="Baumgartner K."/>
        </authorList>
    </citation>
    <scope>NUCLEOTIDE SEQUENCE [LARGE SCALE GENOMIC DNA]</scope>
    <source>
        <strain evidence="3">UCRPC4</strain>
    </source>
</reference>
<feature type="transmembrane region" description="Helical" evidence="2">
    <location>
        <begin position="56"/>
        <end position="82"/>
    </location>
</feature>
<feature type="compositionally biased region" description="Low complexity" evidence="1">
    <location>
        <begin position="385"/>
        <end position="402"/>
    </location>
</feature>
<dbReference type="Proteomes" id="UP000053317">
    <property type="component" value="Unassembled WGS sequence"/>
</dbReference>
<evidence type="ECO:0000313" key="3">
    <source>
        <dbReference type="EMBL" id="KKY15700.1"/>
    </source>
</evidence>
<sequence>MNISSNRGDNQKCVIRVNMSFHKGSAKTLIARDAGHHYSKRTQIIVCQYLNRSDDLVWLTISQVTLVIVLMIIIPTVAFLVLRRVRRYHYEPKLVPGSYLKRKWQEWIPRGTYSKVSSRRHGRGDSVPTEYAPNPIAAEEARATNAAAAGVDRNTSVRSVMTLPAYSSAPKPTEQVIGREGERGGMDVVAEYPETVEEEEGRRDEEMESLYQIRLARRQEIADREARRQARREARERGDFETLDRLRRESRARAHGESSGDLSVSAATMLAEHRSRGRERRVSAVAYGSVGLVRHDGTRLRSSSAHSADSERGGLLEGAAPMADERPSHSRATSRGSIFSSLRPSHDRTRSGSSALSISTTATDVDREGIFIPPGQLFSGNYRQSGEGRSSNSSDSTTAGASLSPAETRCTPEPSSNSEGDIGDNAIPPPVVNPAGTEPPDYDNLDWGAAPPYSSPIREPGQASQVDSLERQIADRSIRQGSSNSARTVNSRSGGVTRIPTLPPQLPQLRTFPSIRVHTATEPNTPASPVRHD</sequence>
<dbReference type="OrthoDB" id="5376312at2759"/>
<name>A0A0G2GF97_PHACM</name>
<keyword evidence="2" id="KW-1133">Transmembrane helix</keyword>
<dbReference type="AlphaFoldDB" id="A0A0G2GF97"/>
<feature type="compositionally biased region" description="Polar residues" evidence="1">
    <location>
        <begin position="351"/>
        <end position="363"/>
    </location>
</feature>
<accession>A0A0G2GF97</accession>
<feature type="region of interest" description="Disordered" evidence="1">
    <location>
        <begin position="247"/>
        <end position="266"/>
    </location>
</feature>
<feature type="compositionally biased region" description="Basic and acidic residues" evidence="1">
    <location>
        <begin position="247"/>
        <end position="258"/>
    </location>
</feature>